<reference evidence="2 3" key="1">
    <citation type="journal article" date="2018" name="IMA Fungus">
        <title>IMA Genome-F 10: Nine draft genome sequences of Claviceps purpurea s.lat., including C. arundinis, C. humidiphila, and C. cf. spartinae, pseudomolecules for the pitch canker pathogen Fusarium circinatum, draft genome of Davidsoniella eucalypti, Grosmannia galeiformis, Quambalaria eucalypti, and Teratosphaeria destructans.</title>
        <authorList>
            <person name="Wingfield B.D."/>
            <person name="Liu M."/>
            <person name="Nguyen H.D."/>
            <person name="Lane F.A."/>
            <person name="Morgan S.W."/>
            <person name="De Vos L."/>
            <person name="Wilken P.M."/>
            <person name="Duong T.A."/>
            <person name="Aylward J."/>
            <person name="Coetzee M.P."/>
            <person name="Dadej K."/>
            <person name="De Beer Z.W."/>
            <person name="Findlay W."/>
            <person name="Havenga M."/>
            <person name="Kolarik M."/>
            <person name="Menzies J.G."/>
            <person name="Naidoo K."/>
            <person name="Pochopski O."/>
            <person name="Shoukouhi P."/>
            <person name="Santana Q.C."/>
            <person name="Seifert K.A."/>
            <person name="Soal N."/>
            <person name="Steenkamp E.T."/>
            <person name="Tatham C.T."/>
            <person name="van der Nest M.A."/>
            <person name="Wingfield M.J."/>
        </authorList>
    </citation>
    <scope>NUCLEOTIDE SEQUENCE [LARGE SCALE GENOMIC DNA]</scope>
    <source>
        <strain evidence="2">CMW44962</strain>
    </source>
</reference>
<dbReference type="EMBL" id="RIBY02001956">
    <property type="protein sequence ID" value="KAH9826774.1"/>
    <property type="molecule type" value="Genomic_DNA"/>
</dbReference>
<dbReference type="Proteomes" id="UP001138500">
    <property type="component" value="Unassembled WGS sequence"/>
</dbReference>
<name>A0A9W7SQA5_9PEZI</name>
<protein>
    <submittedName>
        <fullName evidence="2">Philalide A</fullName>
    </submittedName>
</protein>
<feature type="signal peptide" evidence="1">
    <location>
        <begin position="1"/>
        <end position="18"/>
    </location>
</feature>
<keyword evidence="1" id="KW-0732">Signal</keyword>
<comment type="caution">
    <text evidence="2">The sequence shown here is derived from an EMBL/GenBank/DDBJ whole genome shotgun (WGS) entry which is preliminary data.</text>
</comment>
<evidence type="ECO:0000256" key="1">
    <source>
        <dbReference type="SAM" id="SignalP"/>
    </source>
</evidence>
<gene>
    <name evidence="2" type="ORF">Tdes44962_MAKER03318</name>
</gene>
<accession>A0A9W7SQA5</accession>
<dbReference type="OrthoDB" id="3636001at2759"/>
<evidence type="ECO:0000313" key="2">
    <source>
        <dbReference type="EMBL" id="KAH9826774.1"/>
    </source>
</evidence>
<keyword evidence="3" id="KW-1185">Reference proteome</keyword>
<organism evidence="2 3">
    <name type="scientific">Teratosphaeria destructans</name>
    <dbReference type="NCBI Taxonomy" id="418781"/>
    <lineage>
        <taxon>Eukaryota</taxon>
        <taxon>Fungi</taxon>
        <taxon>Dikarya</taxon>
        <taxon>Ascomycota</taxon>
        <taxon>Pezizomycotina</taxon>
        <taxon>Dothideomycetes</taxon>
        <taxon>Dothideomycetidae</taxon>
        <taxon>Mycosphaerellales</taxon>
        <taxon>Teratosphaeriaceae</taxon>
        <taxon>Teratosphaeria</taxon>
    </lineage>
</organism>
<sequence>MRSNILTFAAVSSTLASAIPMEPAKVHWEAPGFGDAFGIAATGKGIINASLRAVGGALYVGGEQPGVTCEADEHPDFATFGWYIDKSLFLYGSSPVQQVKVDNSEVGQGTTFYVTGNQDKDYPGADGPFEIDSVTRVVKFGKIGAKACPTGEIVDQAEIKERHRIYFTEYEEPGQNKGCVDVELLAYKTDGKPRCEYTSS</sequence>
<evidence type="ECO:0000313" key="3">
    <source>
        <dbReference type="Proteomes" id="UP001138500"/>
    </source>
</evidence>
<feature type="chain" id="PRO_5040925728" evidence="1">
    <location>
        <begin position="19"/>
        <end position="200"/>
    </location>
</feature>
<dbReference type="AlphaFoldDB" id="A0A9W7SQA5"/>
<reference evidence="2 3" key="2">
    <citation type="journal article" date="2021" name="Curr. Genet.">
        <title>Genetic response to nitrogen starvation in the aggressive Eucalyptus foliar pathogen Teratosphaeria destructans.</title>
        <authorList>
            <person name="Havenga M."/>
            <person name="Wingfield B.D."/>
            <person name="Wingfield M.J."/>
            <person name="Dreyer L.L."/>
            <person name="Roets F."/>
            <person name="Aylward J."/>
        </authorList>
    </citation>
    <scope>NUCLEOTIDE SEQUENCE [LARGE SCALE GENOMIC DNA]</scope>
    <source>
        <strain evidence="2">CMW44962</strain>
    </source>
</reference>
<proteinExistence type="predicted"/>